<keyword evidence="1" id="KW-0812">Transmembrane</keyword>
<reference evidence="2" key="1">
    <citation type="submission" date="2020-04" db="EMBL/GenBank/DDBJ databases">
        <authorList>
            <person name="Chiriac C."/>
            <person name="Salcher M."/>
            <person name="Ghai R."/>
            <person name="Kavagutti S V."/>
        </authorList>
    </citation>
    <scope>NUCLEOTIDE SEQUENCE</scope>
</reference>
<evidence type="ECO:0000313" key="2">
    <source>
        <dbReference type="EMBL" id="CAB4134697.1"/>
    </source>
</evidence>
<protein>
    <submittedName>
        <fullName evidence="2">Uncharacterized protein</fullName>
    </submittedName>
</protein>
<keyword evidence="1" id="KW-1133">Transmembrane helix</keyword>
<evidence type="ECO:0000256" key="1">
    <source>
        <dbReference type="SAM" id="Phobius"/>
    </source>
</evidence>
<sequence>MELLNDSVLGGALGICLLLFSILLWDVLHK</sequence>
<name>A0A6J5LNX6_9CAUD</name>
<proteinExistence type="predicted"/>
<accession>A0A6J5LNX6</accession>
<gene>
    <name evidence="2" type="ORF">UFOVP274_46</name>
</gene>
<keyword evidence="1" id="KW-0472">Membrane</keyword>
<feature type="transmembrane region" description="Helical" evidence="1">
    <location>
        <begin position="6"/>
        <end position="28"/>
    </location>
</feature>
<dbReference type="EMBL" id="LR796296">
    <property type="protein sequence ID" value="CAB4134697.1"/>
    <property type="molecule type" value="Genomic_DNA"/>
</dbReference>
<organism evidence="2">
    <name type="scientific">uncultured Caudovirales phage</name>
    <dbReference type="NCBI Taxonomy" id="2100421"/>
    <lineage>
        <taxon>Viruses</taxon>
        <taxon>Duplodnaviria</taxon>
        <taxon>Heunggongvirae</taxon>
        <taxon>Uroviricota</taxon>
        <taxon>Caudoviricetes</taxon>
        <taxon>Peduoviridae</taxon>
        <taxon>Maltschvirus</taxon>
        <taxon>Maltschvirus maltsch</taxon>
    </lineage>
</organism>